<feature type="transmembrane region" description="Helical" evidence="1">
    <location>
        <begin position="367"/>
        <end position="392"/>
    </location>
</feature>
<dbReference type="InterPro" id="IPR050879">
    <property type="entry name" value="Acyltransferase_3"/>
</dbReference>
<feature type="non-terminal residue" evidence="3">
    <location>
        <position position="1"/>
    </location>
</feature>
<keyword evidence="1" id="KW-0812">Transmembrane</keyword>
<evidence type="ECO:0000259" key="2">
    <source>
        <dbReference type="Pfam" id="PF01757"/>
    </source>
</evidence>
<evidence type="ECO:0000313" key="3">
    <source>
        <dbReference type="EMBL" id="GMR50046.1"/>
    </source>
</evidence>
<protein>
    <recommendedName>
        <fullName evidence="2">Acyltransferase 3 domain-containing protein</fullName>
    </recommendedName>
</protein>
<sequence length="405" mass="46716">LSLSLAMIRPTKQERSDVQGLKSIAVFGIMLFGLAPRWFVNGFLGVDLYFVLSGYHTAAILWREPMLNRSVIARFYIIRFKRIIPLYVIMLLILSIIVPVCFPPADLPSFITDLKWALSLMTNLPHVLNGYDYWPDVDYWVLRHTWPICVELQYCLLASLIDIIARSLHHPLLRLPFFLALGGLSFVKQFFFTSSPFDLVFSRLWQFLIGRIAFKLEQWNAGIDGDTLMDEEDEEMDNIERGEPHKTRHRPSSHSLLQHCLSYCMIAFLFCVIFVTSWNPWLCRLLITLAAGSLLLMGRNSCNIILSNRILVYISDYSYMLYLVHWPVTVVYKYRHKQEELTAGGMLICLFTTLKLAMVLHHTLERFFIAASTTVAVGIVTIVYVIMSIIMLTGGMEQISEYVHR</sequence>
<name>A0AAN5CSL1_9BILA</name>
<dbReference type="GO" id="GO:0016020">
    <property type="term" value="C:membrane"/>
    <property type="evidence" value="ECO:0007669"/>
    <property type="project" value="TreeGrafter"/>
</dbReference>
<dbReference type="PANTHER" id="PTHR23028">
    <property type="entry name" value="ACETYLTRANSFERASE"/>
    <property type="match status" value="1"/>
</dbReference>
<dbReference type="AlphaFoldDB" id="A0AAN5CSL1"/>
<feature type="transmembrane region" description="Helical" evidence="1">
    <location>
        <begin position="341"/>
        <end position="360"/>
    </location>
</feature>
<evidence type="ECO:0000313" key="4">
    <source>
        <dbReference type="Proteomes" id="UP001328107"/>
    </source>
</evidence>
<dbReference type="GO" id="GO:0016747">
    <property type="term" value="F:acyltransferase activity, transferring groups other than amino-acyl groups"/>
    <property type="evidence" value="ECO:0007669"/>
    <property type="project" value="InterPro"/>
</dbReference>
<dbReference type="PANTHER" id="PTHR23028:SF53">
    <property type="entry name" value="ACYL_TRANSF_3 DOMAIN-CONTAINING PROTEIN"/>
    <property type="match status" value="1"/>
</dbReference>
<reference evidence="4" key="1">
    <citation type="submission" date="2022-10" db="EMBL/GenBank/DDBJ databases">
        <title>Genome assembly of Pristionchus species.</title>
        <authorList>
            <person name="Yoshida K."/>
            <person name="Sommer R.J."/>
        </authorList>
    </citation>
    <scope>NUCLEOTIDE SEQUENCE [LARGE SCALE GENOMIC DNA]</scope>
    <source>
        <strain evidence="4">RS5460</strain>
    </source>
</reference>
<proteinExistence type="predicted"/>
<feature type="transmembrane region" description="Helical" evidence="1">
    <location>
        <begin position="83"/>
        <end position="105"/>
    </location>
</feature>
<organism evidence="3 4">
    <name type="scientific">Pristionchus mayeri</name>
    <dbReference type="NCBI Taxonomy" id="1317129"/>
    <lineage>
        <taxon>Eukaryota</taxon>
        <taxon>Metazoa</taxon>
        <taxon>Ecdysozoa</taxon>
        <taxon>Nematoda</taxon>
        <taxon>Chromadorea</taxon>
        <taxon>Rhabditida</taxon>
        <taxon>Rhabditina</taxon>
        <taxon>Diplogasteromorpha</taxon>
        <taxon>Diplogasteroidea</taxon>
        <taxon>Neodiplogasteridae</taxon>
        <taxon>Pristionchus</taxon>
    </lineage>
</organism>
<comment type="caution">
    <text evidence="3">The sequence shown here is derived from an EMBL/GenBank/DDBJ whole genome shotgun (WGS) entry which is preliminary data.</text>
</comment>
<keyword evidence="1" id="KW-0472">Membrane</keyword>
<evidence type="ECO:0000256" key="1">
    <source>
        <dbReference type="SAM" id="Phobius"/>
    </source>
</evidence>
<dbReference type="GO" id="GO:0000271">
    <property type="term" value="P:polysaccharide biosynthetic process"/>
    <property type="evidence" value="ECO:0007669"/>
    <property type="project" value="TreeGrafter"/>
</dbReference>
<accession>A0AAN5CSL1</accession>
<feature type="transmembrane region" description="Helical" evidence="1">
    <location>
        <begin position="172"/>
        <end position="191"/>
    </location>
</feature>
<dbReference type="Proteomes" id="UP001328107">
    <property type="component" value="Unassembled WGS sequence"/>
</dbReference>
<keyword evidence="1" id="KW-1133">Transmembrane helix</keyword>
<dbReference type="EMBL" id="BTRK01000004">
    <property type="protein sequence ID" value="GMR50046.1"/>
    <property type="molecule type" value="Genomic_DNA"/>
</dbReference>
<dbReference type="Pfam" id="PF01757">
    <property type="entry name" value="Acyl_transf_3"/>
    <property type="match status" value="1"/>
</dbReference>
<feature type="transmembrane region" description="Helical" evidence="1">
    <location>
        <begin position="281"/>
        <end position="298"/>
    </location>
</feature>
<feature type="transmembrane region" description="Helical" evidence="1">
    <location>
        <begin position="21"/>
        <end position="40"/>
    </location>
</feature>
<feature type="transmembrane region" description="Helical" evidence="1">
    <location>
        <begin position="310"/>
        <end position="329"/>
    </location>
</feature>
<feature type="domain" description="Acyltransferase 3" evidence="2">
    <location>
        <begin position="22"/>
        <end position="360"/>
    </location>
</feature>
<dbReference type="InterPro" id="IPR002656">
    <property type="entry name" value="Acyl_transf_3_dom"/>
</dbReference>
<keyword evidence="4" id="KW-1185">Reference proteome</keyword>
<feature type="transmembrane region" description="Helical" evidence="1">
    <location>
        <begin position="46"/>
        <end position="62"/>
    </location>
</feature>
<feature type="transmembrane region" description="Helical" evidence="1">
    <location>
        <begin position="256"/>
        <end position="275"/>
    </location>
</feature>
<gene>
    <name evidence="3" type="ORF">PMAYCL1PPCAC_20241</name>
</gene>